<reference evidence="6 8" key="2">
    <citation type="journal article" date="2017" name="BMC Genomics">
        <title>Genomic analysis of methanogenic archaea reveals a shift towards energy conservation.</title>
        <authorList>
            <person name="Gilmore S.P."/>
            <person name="Henske J.K."/>
            <person name="Sexton J.A."/>
            <person name="Solomon K.V."/>
            <person name="Seppala S."/>
            <person name="Yoo J.I."/>
            <person name="Huyett L.M."/>
            <person name="Pressman A."/>
            <person name="Cogan J.Z."/>
            <person name="Kivenson V."/>
            <person name="Peng X."/>
            <person name="Tan Y."/>
            <person name="Valentine D.L."/>
            <person name="O'Malley M.A."/>
        </authorList>
    </citation>
    <scope>NUCLEOTIDE SEQUENCE [LARGE SCALE GENOMIC DNA]</scope>
    <source>
        <strain evidence="6 8">1R-7</strain>
    </source>
</reference>
<keyword evidence="3 5" id="KW-1133">Transmembrane helix</keyword>
<evidence type="ECO:0000256" key="2">
    <source>
        <dbReference type="ARBA" id="ARBA00022692"/>
    </source>
</evidence>
<gene>
    <name evidence="6" type="ORF">ASJ82_04245</name>
    <name evidence="7" type="ORF">MSCUN_13670</name>
</gene>
<dbReference type="EMBL" id="LWMS01000044">
    <property type="protein sequence ID" value="PWL07835.1"/>
    <property type="molecule type" value="Genomic_DNA"/>
</dbReference>
<dbReference type="RefSeq" id="WP_095609286.1">
    <property type="nucleotide sequence ID" value="NZ_CAUHCB010000006.1"/>
</dbReference>
<evidence type="ECO:0000313" key="7">
    <source>
        <dbReference type="EMBL" id="PWL07835.1"/>
    </source>
</evidence>
<comment type="subcellular location">
    <subcellularLocation>
        <location evidence="1">Membrane</location>
        <topology evidence="1">Multi-pass membrane protein</topology>
    </subcellularLocation>
</comment>
<comment type="caution">
    <text evidence="6">The sequence shown here is derived from an EMBL/GenBank/DDBJ whole genome shotgun (WGS) entry which is preliminary data.</text>
</comment>
<evidence type="ECO:0000313" key="8">
    <source>
        <dbReference type="Proteomes" id="UP000217528"/>
    </source>
</evidence>
<feature type="transmembrane region" description="Helical" evidence="5">
    <location>
        <begin position="162"/>
        <end position="180"/>
    </location>
</feature>
<proteinExistence type="predicted"/>
<dbReference type="PANTHER" id="PTHR42198:SF1">
    <property type="entry name" value="INTEGRAL MEMBRANE PROTEIN"/>
    <property type="match status" value="1"/>
</dbReference>
<sequence>MVASGRFGLDLDFIFNPLMSLDPTPSNPVLTIFVVAAIISLFIVILQKWLIDYDKMHELQDEMKEVQQMFRDAQSSGDPKAMAKAQKKQQELMPQNMELMKMQMKPTIITMIPVFIIYSGLVFNSTISNVVINITGPQFYLLLMPIWNIFWTQSNPLTINFFGWYILSSFAMSFLFRRIFGLDTMN</sequence>
<feature type="transmembrane region" description="Helical" evidence="5">
    <location>
        <begin position="107"/>
        <end position="124"/>
    </location>
</feature>
<evidence type="ECO:0008006" key="10">
    <source>
        <dbReference type="Google" id="ProtNLM"/>
    </source>
</evidence>
<dbReference type="Proteomes" id="UP000246004">
    <property type="component" value="Unassembled WGS sequence"/>
</dbReference>
<accession>A0A2A2HBA9</accession>
<keyword evidence="8" id="KW-1185">Reference proteome</keyword>
<protein>
    <recommendedName>
        <fullName evidence="10">DUF106 domain-containing protein</fullName>
    </recommendedName>
</protein>
<dbReference type="PANTHER" id="PTHR42198">
    <property type="entry name" value="INTEGRAL MEMBRANE PROTEIN"/>
    <property type="match status" value="1"/>
</dbReference>
<dbReference type="InterPro" id="IPR002809">
    <property type="entry name" value="EMC3/TMCO1"/>
</dbReference>
<evidence type="ECO:0000313" key="9">
    <source>
        <dbReference type="Proteomes" id="UP000246004"/>
    </source>
</evidence>
<dbReference type="InterPro" id="IPR038978">
    <property type="entry name" value="MJ0935"/>
</dbReference>
<dbReference type="Proteomes" id="UP000217528">
    <property type="component" value="Unassembled WGS sequence"/>
</dbReference>
<evidence type="ECO:0000256" key="1">
    <source>
        <dbReference type="ARBA" id="ARBA00004141"/>
    </source>
</evidence>
<evidence type="ECO:0000256" key="4">
    <source>
        <dbReference type="ARBA" id="ARBA00023136"/>
    </source>
</evidence>
<dbReference type="GO" id="GO:0016020">
    <property type="term" value="C:membrane"/>
    <property type="evidence" value="ECO:0007669"/>
    <property type="project" value="UniProtKB-SubCell"/>
</dbReference>
<evidence type="ECO:0000256" key="3">
    <source>
        <dbReference type="ARBA" id="ARBA00022989"/>
    </source>
</evidence>
<evidence type="ECO:0000313" key="6">
    <source>
        <dbReference type="EMBL" id="PAV06647.1"/>
    </source>
</evidence>
<dbReference type="EMBL" id="LMVN01000027">
    <property type="protein sequence ID" value="PAV06647.1"/>
    <property type="molecule type" value="Genomic_DNA"/>
</dbReference>
<keyword evidence="2 5" id="KW-0812">Transmembrane</keyword>
<evidence type="ECO:0000256" key="5">
    <source>
        <dbReference type="SAM" id="Phobius"/>
    </source>
</evidence>
<keyword evidence="4 5" id="KW-0472">Membrane</keyword>
<dbReference type="SMART" id="SM01415">
    <property type="entry name" value="DUF106"/>
    <property type="match status" value="1"/>
</dbReference>
<feature type="transmembrane region" description="Helical" evidence="5">
    <location>
        <begin position="28"/>
        <end position="46"/>
    </location>
</feature>
<dbReference type="OrthoDB" id="84619at2157"/>
<name>A0A2A2HBA9_9EURY</name>
<dbReference type="AlphaFoldDB" id="A0A2A2HBA9"/>
<organism evidence="6 8">
    <name type="scientific">Methanosphaera cuniculi</name>
    <dbReference type="NCBI Taxonomy" id="1077256"/>
    <lineage>
        <taxon>Archaea</taxon>
        <taxon>Methanobacteriati</taxon>
        <taxon>Methanobacteriota</taxon>
        <taxon>Methanomada group</taxon>
        <taxon>Methanobacteria</taxon>
        <taxon>Methanobacteriales</taxon>
        <taxon>Methanobacteriaceae</taxon>
        <taxon>Methanosphaera</taxon>
    </lineage>
</organism>
<reference evidence="7 9" key="1">
    <citation type="submission" date="2016-04" db="EMBL/GenBank/DDBJ databases">
        <title>Genome sequence of Methanosphaera cuniculi DSM 4103.</title>
        <authorList>
            <person name="Poehlein A."/>
            <person name="Seedorf H."/>
            <person name="Daniel R."/>
        </authorList>
    </citation>
    <scope>NUCLEOTIDE SEQUENCE [LARGE SCALE GENOMIC DNA]</scope>
    <source>
        <strain evidence="7 9">DSM 4103</strain>
    </source>
</reference>
<dbReference type="Pfam" id="PF01956">
    <property type="entry name" value="EMC3_TMCO1"/>
    <property type="match status" value="1"/>
</dbReference>